<dbReference type="EMBL" id="JACGWO010000011">
    <property type="protein sequence ID" value="KAK4414979.1"/>
    <property type="molecule type" value="Genomic_DNA"/>
</dbReference>
<accession>A0AAE2CAE7</accession>
<name>A0AAE2CAE7_9LAMI</name>
<proteinExistence type="predicted"/>
<dbReference type="Proteomes" id="UP001293254">
    <property type="component" value="Unassembled WGS sequence"/>
</dbReference>
<evidence type="ECO:0000313" key="2">
    <source>
        <dbReference type="Proteomes" id="UP001293254"/>
    </source>
</evidence>
<sequence length="104" mass="11821">DFVSNSIIQVVAPAKSDVPKIDNREHVHLADVGLNNKKVDESTNVLMRTTEEEEVTIIKNPTNSQNVILQETNPQDDFNYDDPLIVELLDKNWDRAPKKTHCPN</sequence>
<comment type="caution">
    <text evidence="1">The sequence shown here is derived from an EMBL/GenBank/DDBJ whole genome shotgun (WGS) entry which is preliminary data.</text>
</comment>
<keyword evidence="2" id="KW-1185">Reference proteome</keyword>
<gene>
    <name evidence="1" type="ORF">Salat_2604900</name>
</gene>
<dbReference type="AlphaFoldDB" id="A0AAE2CAE7"/>
<reference evidence="1" key="2">
    <citation type="journal article" date="2024" name="Plant">
        <title>Genomic evolution and insights into agronomic trait innovations of Sesamum species.</title>
        <authorList>
            <person name="Miao H."/>
            <person name="Wang L."/>
            <person name="Qu L."/>
            <person name="Liu H."/>
            <person name="Sun Y."/>
            <person name="Le M."/>
            <person name="Wang Q."/>
            <person name="Wei S."/>
            <person name="Zheng Y."/>
            <person name="Lin W."/>
            <person name="Duan Y."/>
            <person name="Cao H."/>
            <person name="Xiong S."/>
            <person name="Wang X."/>
            <person name="Wei L."/>
            <person name="Li C."/>
            <person name="Ma Q."/>
            <person name="Ju M."/>
            <person name="Zhao R."/>
            <person name="Li G."/>
            <person name="Mu C."/>
            <person name="Tian Q."/>
            <person name="Mei H."/>
            <person name="Zhang T."/>
            <person name="Gao T."/>
            <person name="Zhang H."/>
        </authorList>
    </citation>
    <scope>NUCLEOTIDE SEQUENCE</scope>
    <source>
        <strain evidence="1">3651</strain>
    </source>
</reference>
<reference evidence="1" key="1">
    <citation type="submission" date="2020-06" db="EMBL/GenBank/DDBJ databases">
        <authorList>
            <person name="Li T."/>
            <person name="Hu X."/>
            <person name="Zhang T."/>
            <person name="Song X."/>
            <person name="Zhang H."/>
            <person name="Dai N."/>
            <person name="Sheng W."/>
            <person name="Hou X."/>
            <person name="Wei L."/>
        </authorList>
    </citation>
    <scope>NUCLEOTIDE SEQUENCE</scope>
    <source>
        <strain evidence="1">3651</strain>
        <tissue evidence="1">Leaf</tissue>
    </source>
</reference>
<organism evidence="1 2">
    <name type="scientific">Sesamum alatum</name>
    <dbReference type="NCBI Taxonomy" id="300844"/>
    <lineage>
        <taxon>Eukaryota</taxon>
        <taxon>Viridiplantae</taxon>
        <taxon>Streptophyta</taxon>
        <taxon>Embryophyta</taxon>
        <taxon>Tracheophyta</taxon>
        <taxon>Spermatophyta</taxon>
        <taxon>Magnoliopsida</taxon>
        <taxon>eudicotyledons</taxon>
        <taxon>Gunneridae</taxon>
        <taxon>Pentapetalae</taxon>
        <taxon>asterids</taxon>
        <taxon>lamiids</taxon>
        <taxon>Lamiales</taxon>
        <taxon>Pedaliaceae</taxon>
        <taxon>Sesamum</taxon>
    </lineage>
</organism>
<feature type="non-terminal residue" evidence="1">
    <location>
        <position position="1"/>
    </location>
</feature>
<protein>
    <submittedName>
        <fullName evidence="1">Uncharacterized protein</fullName>
    </submittedName>
</protein>
<evidence type="ECO:0000313" key="1">
    <source>
        <dbReference type="EMBL" id="KAK4414979.1"/>
    </source>
</evidence>